<feature type="transmembrane region" description="Helical" evidence="6">
    <location>
        <begin position="248"/>
        <end position="269"/>
    </location>
</feature>
<feature type="transmembrane region" description="Helical" evidence="6">
    <location>
        <begin position="89"/>
        <end position="112"/>
    </location>
</feature>
<keyword evidence="2" id="KW-0813">Transport</keyword>
<sequence length="425" mass="48570">MFVSFFPKPKLFFISFVAWTALAVAVWYIFGRDLGTAFGLPPAAADAVPIVGAHYFWAPEFLWFYIYFVVTTGLFAAFWYVYSPHPWAHWSILGSALILFSTYFSVQVSVAINNWRRPFFDMVQQALTPPASVAPGDLYALILVFAQIAFLWIAVYVATRFFVSHYIFRWRTAMNDYYMAHWPQLRKIEGASQRIQEDTMRFASTVEGLGVAAVDAVMTLIAFLPILYVLSANVTELPVIGAVPAPLVYAAIFWSLFGTVLLAVVGIRLPGLEFRNQRVEAAYRKELVYGEDHEDRAEPLTVRELFANVRKNYFRLYFHYMYFNIARSFYIQADNIFAYFILIPTIAAGRITFGLLQQILTAFTQVSSSFQYLVNAWPTIVELLSIYKRLKSFEAVLSGERLPEIDRRYMEREAAGVPPEDQPAA</sequence>
<keyword evidence="4 6" id="KW-1133">Transmembrane helix</keyword>
<dbReference type="PANTHER" id="PTHR11384">
    <property type="entry name" value="ATP-BINDING CASSETTE, SUB-FAMILY D MEMBER"/>
    <property type="match status" value="1"/>
</dbReference>
<keyword evidence="8" id="KW-1185">Reference proteome</keyword>
<dbReference type="PANTHER" id="PTHR11384:SF59">
    <property type="entry name" value="LYSOSOMAL COBALAMIN TRANSPORTER ABCD4"/>
    <property type="match status" value="1"/>
</dbReference>
<dbReference type="NCBIfam" id="NF009036">
    <property type="entry name" value="PRK12369.1"/>
    <property type="match status" value="1"/>
</dbReference>
<evidence type="ECO:0000256" key="1">
    <source>
        <dbReference type="ARBA" id="ARBA00004651"/>
    </source>
</evidence>
<feature type="transmembrane region" description="Helical" evidence="6">
    <location>
        <begin position="138"/>
        <end position="163"/>
    </location>
</feature>
<dbReference type="RefSeq" id="WP_072602554.1">
    <property type="nucleotide sequence ID" value="NZ_CP018171.1"/>
</dbReference>
<dbReference type="GO" id="GO:0015833">
    <property type="term" value="P:peptide transport"/>
    <property type="evidence" value="ECO:0007669"/>
    <property type="project" value="InterPro"/>
</dbReference>
<accession>A0A1L3SP12</accession>
<keyword evidence="5 6" id="KW-0472">Membrane</keyword>
<proteinExistence type="predicted"/>
<dbReference type="GO" id="GO:0005524">
    <property type="term" value="F:ATP binding"/>
    <property type="evidence" value="ECO:0007669"/>
    <property type="project" value="InterPro"/>
</dbReference>
<name>A0A1L3SP12_9HYPH</name>
<dbReference type="STRING" id="1670800.BSQ44_07020"/>
<comment type="subcellular location">
    <subcellularLocation>
        <location evidence="1">Cell membrane</location>
        <topology evidence="1">Multi-pass membrane protein</topology>
    </subcellularLocation>
</comment>
<organism evidence="7 8">
    <name type="scientific">Aquibium oceanicum</name>
    <dbReference type="NCBI Taxonomy" id="1670800"/>
    <lineage>
        <taxon>Bacteria</taxon>
        <taxon>Pseudomonadati</taxon>
        <taxon>Pseudomonadota</taxon>
        <taxon>Alphaproteobacteria</taxon>
        <taxon>Hyphomicrobiales</taxon>
        <taxon>Phyllobacteriaceae</taxon>
        <taxon>Aquibium</taxon>
    </lineage>
</organism>
<dbReference type="OrthoDB" id="8233587at2"/>
<dbReference type="InterPro" id="IPR050835">
    <property type="entry name" value="ABC_transporter_sub-D"/>
</dbReference>
<dbReference type="GO" id="GO:0005886">
    <property type="term" value="C:plasma membrane"/>
    <property type="evidence" value="ECO:0007669"/>
    <property type="project" value="UniProtKB-SubCell"/>
</dbReference>
<reference evidence="8" key="1">
    <citation type="submission" date="2016-11" db="EMBL/GenBank/DDBJ databases">
        <title>Mesorhizobium oceanicum sp. nov., isolated from deep seawater in South China Sea.</title>
        <authorList>
            <person name="Fu G.-Y."/>
        </authorList>
    </citation>
    <scope>NUCLEOTIDE SEQUENCE [LARGE SCALE GENOMIC DNA]</scope>
    <source>
        <strain evidence="8">B7</strain>
    </source>
</reference>
<dbReference type="Gene3D" id="1.20.1560.10">
    <property type="entry name" value="ABC transporter type 1, transmembrane domain"/>
    <property type="match status" value="1"/>
</dbReference>
<dbReference type="AlphaFoldDB" id="A0A1L3SP12"/>
<evidence type="ECO:0000256" key="6">
    <source>
        <dbReference type="SAM" id="Phobius"/>
    </source>
</evidence>
<protein>
    <submittedName>
        <fullName evidence="7">Peptide transporter</fullName>
    </submittedName>
</protein>
<dbReference type="Pfam" id="PF05992">
    <property type="entry name" value="SbmA_BacA"/>
    <property type="match status" value="1"/>
</dbReference>
<dbReference type="InterPro" id="IPR009248">
    <property type="entry name" value="SbmA_BacA"/>
</dbReference>
<evidence type="ECO:0000313" key="8">
    <source>
        <dbReference type="Proteomes" id="UP000182840"/>
    </source>
</evidence>
<evidence type="ECO:0000256" key="5">
    <source>
        <dbReference type="ARBA" id="ARBA00023136"/>
    </source>
</evidence>
<dbReference type="NCBIfam" id="NF008306">
    <property type="entry name" value="PRK11098.1"/>
    <property type="match status" value="1"/>
</dbReference>
<feature type="transmembrane region" description="Helical" evidence="6">
    <location>
        <begin position="62"/>
        <end position="82"/>
    </location>
</feature>
<evidence type="ECO:0000313" key="7">
    <source>
        <dbReference type="EMBL" id="APH71149.1"/>
    </source>
</evidence>
<dbReference type="InterPro" id="IPR036640">
    <property type="entry name" value="ABC1_TM_sf"/>
</dbReference>
<evidence type="ECO:0000256" key="3">
    <source>
        <dbReference type="ARBA" id="ARBA00022692"/>
    </source>
</evidence>
<keyword evidence="3 6" id="KW-0812">Transmembrane</keyword>
<dbReference type="Proteomes" id="UP000182840">
    <property type="component" value="Chromosome"/>
</dbReference>
<evidence type="ECO:0000256" key="2">
    <source>
        <dbReference type="ARBA" id="ARBA00022448"/>
    </source>
</evidence>
<feature type="transmembrane region" description="Helical" evidence="6">
    <location>
        <begin position="12"/>
        <end position="30"/>
    </location>
</feature>
<dbReference type="SUPFAM" id="SSF90123">
    <property type="entry name" value="ABC transporter transmembrane region"/>
    <property type="match status" value="2"/>
</dbReference>
<dbReference type="EMBL" id="CP018171">
    <property type="protein sequence ID" value="APH71149.1"/>
    <property type="molecule type" value="Genomic_DNA"/>
</dbReference>
<evidence type="ECO:0000256" key="4">
    <source>
        <dbReference type="ARBA" id="ARBA00022989"/>
    </source>
</evidence>
<feature type="transmembrane region" description="Helical" evidence="6">
    <location>
        <begin position="209"/>
        <end position="228"/>
    </location>
</feature>
<gene>
    <name evidence="7" type="ORF">BSQ44_07020</name>
</gene>
<feature type="transmembrane region" description="Helical" evidence="6">
    <location>
        <begin position="336"/>
        <end position="356"/>
    </location>
</feature>
<dbReference type="GO" id="GO:1904680">
    <property type="term" value="F:peptide transmembrane transporter activity"/>
    <property type="evidence" value="ECO:0007669"/>
    <property type="project" value="InterPro"/>
</dbReference>
<dbReference type="KEGG" id="meso:BSQ44_07020"/>